<protein>
    <recommendedName>
        <fullName evidence="4">N-acetyltransferase domain-containing protein</fullName>
    </recommendedName>
</protein>
<feature type="region of interest" description="Disordered" evidence="1">
    <location>
        <begin position="1"/>
        <end position="40"/>
    </location>
</feature>
<reference evidence="2 3" key="1">
    <citation type="submission" date="2023-04" db="EMBL/GenBank/DDBJ databases">
        <title>Forest soil microbial communities from Buena Vista Peninsula, Colon Province, Panama.</title>
        <authorList>
            <person name="Bouskill N."/>
        </authorList>
    </citation>
    <scope>NUCLEOTIDE SEQUENCE [LARGE SCALE GENOMIC DNA]</scope>
    <source>
        <strain evidence="2 3">GGS1</strain>
    </source>
</reference>
<comment type="caution">
    <text evidence="2">The sequence shown here is derived from an EMBL/GenBank/DDBJ whole genome shotgun (WGS) entry which is preliminary data.</text>
</comment>
<dbReference type="SUPFAM" id="SSF55729">
    <property type="entry name" value="Acyl-CoA N-acyltransferases (Nat)"/>
    <property type="match status" value="1"/>
</dbReference>
<evidence type="ECO:0008006" key="4">
    <source>
        <dbReference type="Google" id="ProtNLM"/>
    </source>
</evidence>
<gene>
    <name evidence="2" type="ORF">M2283_001911</name>
</gene>
<keyword evidence="3" id="KW-1185">Reference proteome</keyword>
<dbReference type="InterPro" id="IPR016181">
    <property type="entry name" value="Acyl_CoA_acyltransferase"/>
</dbReference>
<evidence type="ECO:0000313" key="3">
    <source>
        <dbReference type="Proteomes" id="UP001160499"/>
    </source>
</evidence>
<accession>A0ABT6LE89</accession>
<dbReference type="EMBL" id="JARXVH010000003">
    <property type="protein sequence ID" value="MDH6214628.1"/>
    <property type="molecule type" value="Genomic_DNA"/>
</dbReference>
<evidence type="ECO:0000313" key="2">
    <source>
        <dbReference type="EMBL" id="MDH6214628.1"/>
    </source>
</evidence>
<evidence type="ECO:0000256" key="1">
    <source>
        <dbReference type="SAM" id="MobiDB-lite"/>
    </source>
</evidence>
<feature type="compositionally biased region" description="Polar residues" evidence="1">
    <location>
        <begin position="22"/>
        <end position="38"/>
    </location>
</feature>
<proteinExistence type="predicted"/>
<dbReference type="Proteomes" id="UP001160499">
    <property type="component" value="Unassembled WGS sequence"/>
</dbReference>
<dbReference type="RefSeq" id="WP_280875680.1">
    <property type="nucleotide sequence ID" value="NZ_JARXVH010000003.1"/>
</dbReference>
<sequence length="236" mass="26342">MRTPQQPYDSERPEPAALETPTPWTSAPETSAPDTSPLDTVRLRRLNRWQAEGLREDLADLYVESSDTESGEEFNDRQEFLVRLADAVQLPGFDMLVAEARSLTGCVFGFPVPRDGSWWEGFDGPLPQNLEQLTASGHVFAILETLVHPHRHAEGLARRMQEHLLGDHQASLGVTLVDRSDRAIGAVFQGWGWREVGRIQRGPDATTVRVMVLPLGERTAEHPDGLAHNARTQRPE</sequence>
<name>A0ABT6LE89_9ACTN</name>
<organism evidence="2 3">
    <name type="scientific">Streptomyces pseudovenezuelae</name>
    <dbReference type="NCBI Taxonomy" id="67350"/>
    <lineage>
        <taxon>Bacteria</taxon>
        <taxon>Bacillati</taxon>
        <taxon>Actinomycetota</taxon>
        <taxon>Actinomycetes</taxon>
        <taxon>Kitasatosporales</taxon>
        <taxon>Streptomycetaceae</taxon>
        <taxon>Streptomyces</taxon>
        <taxon>Streptomyces aurantiacus group</taxon>
    </lineage>
</organism>